<protein>
    <submittedName>
        <fullName evidence="1">Uncharacterized protein</fullName>
    </submittedName>
</protein>
<gene>
    <name evidence="1" type="ORF">CIMG_13493</name>
</gene>
<dbReference type="VEuPathDB" id="FungiDB:CIMG_13493"/>
<dbReference type="AlphaFoldDB" id="J3K0C0"/>
<dbReference type="Gene3D" id="3.40.50.10810">
    <property type="entry name" value="Tandem AAA-ATPase domain"/>
    <property type="match status" value="1"/>
</dbReference>
<evidence type="ECO:0000313" key="2">
    <source>
        <dbReference type="Proteomes" id="UP000001261"/>
    </source>
</evidence>
<dbReference type="InParanoid" id="J3K0C0"/>
<evidence type="ECO:0000313" key="1">
    <source>
        <dbReference type="EMBL" id="EAS27278.3"/>
    </source>
</evidence>
<sequence>MKKIKLPTIQAEISSLNNNLENLESTDNVSTVVSLWAIQQLIAKSEGRFKDNNPENIYRLLLLLKYTYADLNAQDDPAAKAGVKAAITTAIGKEFQDDVEIDSTNENIDADFKKDTNNAVKTINKIIYGISFDIPLSSMNKGMRKALLEEFTKNTVDIEMLFVEKHRSNNRLIADAKHLEYLEMSDNDDNNKDSIKNTGKALFKLNCMLNTTRAEALDYLTACSDLNMDPDNLMIANLTLKPWQVTEVAWKLTQELSSVENEILADEAELENTVQCCTLILKVKEQKSTELYYSTLIICLNKVVTN</sequence>
<proteinExistence type="predicted"/>
<dbReference type="RefSeq" id="XP_001238861.2">
    <property type="nucleotide sequence ID" value="XM_001238860.2"/>
</dbReference>
<accession>J3K0C0</accession>
<reference evidence="2" key="2">
    <citation type="journal article" date="2010" name="Genome Res.">
        <title>Population genomic sequencing of Coccidioides fungi reveals recent hybridization and transposon control.</title>
        <authorList>
            <person name="Neafsey D.E."/>
            <person name="Barker B.M."/>
            <person name="Sharpton T.J."/>
            <person name="Stajich J.E."/>
            <person name="Park D.J."/>
            <person name="Whiston E."/>
            <person name="Hung C.-Y."/>
            <person name="McMahan C."/>
            <person name="White J."/>
            <person name="Sykes S."/>
            <person name="Heiman D."/>
            <person name="Young S."/>
            <person name="Zeng Q."/>
            <person name="Abouelleil A."/>
            <person name="Aftuck L."/>
            <person name="Bessette D."/>
            <person name="Brown A."/>
            <person name="FitzGerald M."/>
            <person name="Lui A."/>
            <person name="Macdonald J.P."/>
            <person name="Priest M."/>
            <person name="Orbach M.J."/>
            <person name="Galgiani J.N."/>
            <person name="Kirkland T.N."/>
            <person name="Cole G.T."/>
            <person name="Birren B.W."/>
            <person name="Henn M.R."/>
            <person name="Taylor J.W."/>
            <person name="Rounsley S.D."/>
        </authorList>
    </citation>
    <scope>GENOME REANNOTATION</scope>
    <source>
        <strain evidence="2">RS</strain>
    </source>
</reference>
<name>J3K0C0_COCIM</name>
<dbReference type="KEGG" id="cim:CIMG_13493"/>
<reference evidence="2" key="1">
    <citation type="journal article" date="2009" name="Genome Res.">
        <title>Comparative genomic analyses of the human fungal pathogens Coccidioides and their relatives.</title>
        <authorList>
            <person name="Sharpton T.J."/>
            <person name="Stajich J.E."/>
            <person name="Rounsley S.D."/>
            <person name="Gardner M.J."/>
            <person name="Wortman J.R."/>
            <person name="Jordar V.S."/>
            <person name="Maiti R."/>
            <person name="Kodira C.D."/>
            <person name="Neafsey D.E."/>
            <person name="Zeng Q."/>
            <person name="Hung C.-Y."/>
            <person name="McMahan C."/>
            <person name="Muszewska A."/>
            <person name="Grynberg M."/>
            <person name="Mandel M.A."/>
            <person name="Kellner E.M."/>
            <person name="Barker B.M."/>
            <person name="Galgiani J.N."/>
            <person name="Orbach M.J."/>
            <person name="Kirkland T.N."/>
            <person name="Cole G.T."/>
            <person name="Henn M.R."/>
            <person name="Birren B.W."/>
            <person name="Taylor J.W."/>
        </authorList>
    </citation>
    <scope>NUCLEOTIDE SEQUENCE [LARGE SCALE GENOMIC DNA]</scope>
    <source>
        <strain evidence="2">RS</strain>
    </source>
</reference>
<dbReference type="EMBL" id="GG704915">
    <property type="protein sequence ID" value="EAS27278.3"/>
    <property type="molecule type" value="Genomic_DNA"/>
</dbReference>
<dbReference type="InterPro" id="IPR038718">
    <property type="entry name" value="SNF2-like_sf"/>
</dbReference>
<organism evidence="1 2">
    <name type="scientific">Coccidioides immitis (strain RS)</name>
    <name type="common">Valley fever fungus</name>
    <dbReference type="NCBI Taxonomy" id="246410"/>
    <lineage>
        <taxon>Eukaryota</taxon>
        <taxon>Fungi</taxon>
        <taxon>Dikarya</taxon>
        <taxon>Ascomycota</taxon>
        <taxon>Pezizomycotina</taxon>
        <taxon>Eurotiomycetes</taxon>
        <taxon>Eurotiomycetidae</taxon>
        <taxon>Onygenales</taxon>
        <taxon>Onygenaceae</taxon>
        <taxon>Coccidioides</taxon>
    </lineage>
</organism>
<dbReference type="GeneID" id="24165120"/>
<dbReference type="Proteomes" id="UP000001261">
    <property type="component" value="Unassembled WGS sequence"/>
</dbReference>
<keyword evidence="2" id="KW-1185">Reference proteome</keyword>